<dbReference type="RefSeq" id="WP_179703813.1">
    <property type="nucleotide sequence ID" value="NZ_JACCAU010000001.1"/>
</dbReference>
<evidence type="ECO:0000313" key="1">
    <source>
        <dbReference type="EMBL" id="NYH12882.1"/>
    </source>
</evidence>
<protein>
    <submittedName>
        <fullName evidence="1">Putative Zn-binding protein involved in type VI secretion</fullName>
    </submittedName>
</protein>
<dbReference type="EMBL" id="JACCAU010000001">
    <property type="protein sequence ID" value="NYH12882.1"/>
    <property type="molecule type" value="Genomic_DNA"/>
</dbReference>
<dbReference type="CDD" id="cd14744">
    <property type="entry name" value="PAAR_CT_2"/>
    <property type="match status" value="1"/>
</dbReference>
<organism evidence="1 2">
    <name type="scientific">Paraburkholderia bryophila</name>
    <dbReference type="NCBI Taxonomy" id="420952"/>
    <lineage>
        <taxon>Bacteria</taxon>
        <taxon>Pseudomonadati</taxon>
        <taxon>Pseudomonadota</taxon>
        <taxon>Betaproteobacteria</taxon>
        <taxon>Burkholderiales</taxon>
        <taxon>Burkholderiaceae</taxon>
        <taxon>Paraburkholderia</taxon>
    </lineage>
</organism>
<dbReference type="InterPro" id="IPR008727">
    <property type="entry name" value="PAAR_motif"/>
</dbReference>
<dbReference type="Proteomes" id="UP000572540">
    <property type="component" value="Unassembled WGS sequence"/>
</dbReference>
<proteinExistence type="predicted"/>
<reference evidence="1 2" key="1">
    <citation type="submission" date="2020-07" db="EMBL/GenBank/DDBJ databases">
        <title>Exploring microbial biodiversity for novel pathways involved in the catabolism of aromatic compounds derived from lignin.</title>
        <authorList>
            <person name="Elkins J."/>
        </authorList>
    </citation>
    <scope>NUCLEOTIDE SEQUENCE [LARGE SCALE GENOMIC DNA]</scope>
    <source>
        <strain evidence="1 2">H2C3B</strain>
    </source>
</reference>
<dbReference type="Pfam" id="PF05488">
    <property type="entry name" value="PAAR_motif"/>
    <property type="match status" value="1"/>
</dbReference>
<name>A0A7Y9W241_9BURK</name>
<accession>A0A7Y9W241</accession>
<evidence type="ECO:0000313" key="2">
    <source>
        <dbReference type="Proteomes" id="UP000572540"/>
    </source>
</evidence>
<gene>
    <name evidence="1" type="ORF">GGD41_000110</name>
</gene>
<comment type="caution">
    <text evidence="1">The sequence shown here is derived from an EMBL/GenBank/DDBJ whole genome shotgun (WGS) entry which is preliminary data.</text>
</comment>
<dbReference type="AlphaFoldDB" id="A0A7Y9W241"/>
<sequence length="173" mass="18261">MRKAVVRHGDPTTTGGVVIALSSTLFDDGKHLALHGDEATCGNCKGQHKIFGTGQGMSEQGRNVVLDGDTVLCPCGKNKVIIGSNPRVFMTPTAGPSVTRKFGESATGNETIHDEQFTLVDLAGAPLPATYYTIRLATGEMKHGTTDSQGRTARYQTNGAQNVSLHLGHNRAA</sequence>